<dbReference type="Pfam" id="PF07907">
    <property type="entry name" value="YibE_F"/>
    <property type="match status" value="1"/>
</dbReference>
<dbReference type="AlphaFoldDB" id="D9QCU5"/>
<feature type="transmembrane region" description="Helical" evidence="2">
    <location>
        <begin position="285"/>
        <end position="305"/>
    </location>
</feature>
<feature type="transmembrane region" description="Helical" evidence="2">
    <location>
        <begin position="311"/>
        <end position="330"/>
    </location>
</feature>
<dbReference type="STRING" id="681645.CpC231_1919"/>
<proteinExistence type="predicted"/>
<dbReference type="RefSeq" id="WP_013242784.1">
    <property type="nucleotide sequence ID" value="NC_017301.2"/>
</dbReference>
<evidence type="ECO:0000256" key="2">
    <source>
        <dbReference type="SAM" id="Phobius"/>
    </source>
</evidence>
<evidence type="ECO:0000313" key="3">
    <source>
        <dbReference type="EMBL" id="ADL11371.1"/>
    </source>
</evidence>
<gene>
    <name evidence="3" type="ORF">CPC231_09720</name>
</gene>
<dbReference type="InterPro" id="IPR012507">
    <property type="entry name" value="YibE_F"/>
</dbReference>
<evidence type="ECO:0000256" key="1">
    <source>
        <dbReference type="SAM" id="MobiDB-lite"/>
    </source>
</evidence>
<organism evidence="3 4">
    <name type="scientific">Corynebacterium pseudotuberculosis (strain C231)</name>
    <dbReference type="NCBI Taxonomy" id="681645"/>
    <lineage>
        <taxon>Bacteria</taxon>
        <taxon>Bacillati</taxon>
        <taxon>Actinomycetota</taxon>
        <taxon>Actinomycetes</taxon>
        <taxon>Mycobacteriales</taxon>
        <taxon>Corynebacteriaceae</taxon>
        <taxon>Corynebacterium</taxon>
    </lineage>
</organism>
<dbReference type="PANTHER" id="PTHR41771:SF1">
    <property type="entry name" value="MEMBRANE PROTEIN"/>
    <property type="match status" value="1"/>
</dbReference>
<dbReference type="Proteomes" id="UP000000276">
    <property type="component" value="Chromosome"/>
</dbReference>
<protein>
    <submittedName>
        <fullName evidence="3">YibE/F family protein</fullName>
    </submittedName>
</protein>
<dbReference type="PANTHER" id="PTHR41771">
    <property type="entry name" value="MEMBRANE PROTEIN-RELATED"/>
    <property type="match status" value="1"/>
</dbReference>
<dbReference type="HOGENOM" id="CLU_028166_3_0_11"/>
<reference evidence="3 4" key="1">
    <citation type="journal article" date="2011" name="J. Bacteriol.">
        <title>Complete genome sequence of Corynebacterium pseudotuberculosis I19, a strain isolated from a cow in Israel with bovine mastitis.</title>
        <authorList>
            <consortium name="Consortium: Rede Paraense de Genomica e Proteomica (RPGP)"/>
            <person name="Silva A."/>
            <person name="Schneider M.P."/>
            <person name="Cerdeira L."/>
            <person name="Barbosa M.S."/>
            <person name="Ramos R.T."/>
            <person name="Carneiro A.R."/>
            <person name="Santos R."/>
            <person name="Lima M."/>
            <person name="D'Afonseca V."/>
            <person name="Almeida S.S."/>
            <person name="Santos A.R."/>
            <person name="Soares S.C."/>
            <person name="Pinto A.C."/>
            <person name="Ali A."/>
            <person name="Dorella F.A."/>
            <person name="Rocha F."/>
            <person name="de Abreu V.A."/>
            <person name="Trost E."/>
            <person name="Tauch A."/>
            <person name="Shpigel N."/>
            <person name="Miyoshi A."/>
            <person name="Azevedo V."/>
        </authorList>
    </citation>
    <scope>NUCLEOTIDE SEQUENCE [LARGE SCALE GENOMIC DNA]</scope>
    <source>
        <strain evidence="3 4">C231</strain>
    </source>
</reference>
<dbReference type="GeneID" id="93973745"/>
<feature type="transmembrane region" description="Helical" evidence="2">
    <location>
        <begin position="376"/>
        <end position="397"/>
    </location>
</feature>
<reference evidence="3 4" key="2">
    <citation type="journal article" date="2011" name="PLoS ONE">
        <title>Evidence for reductive genome evolution and lateral acquisition of virulence functions in two Corynebacterium pseudotuberculosis strains.</title>
        <authorList>
            <person name="Ruiz J.C."/>
            <person name="D'Afonseca V."/>
            <person name="Silva A."/>
            <person name="Ali A."/>
            <person name="Pinto A.C."/>
            <person name="Santos A.R."/>
            <person name="Rocha A.A."/>
            <person name="Lopes D.O."/>
            <person name="Dorella F.A."/>
            <person name="Pacheco L.G."/>
            <person name="Costa M.P."/>
            <person name="Turk M.Z."/>
            <person name="Seyffert N."/>
            <person name="Moraes P.M."/>
            <person name="Soares S.C."/>
            <person name="Almeida S.S."/>
            <person name="Castro T.L."/>
            <person name="Abreu V.A."/>
            <person name="Trost E."/>
            <person name="Baumbach J."/>
            <person name="Tauch A."/>
            <person name="Schneider M.P."/>
            <person name="McCulloch J."/>
            <person name="Cerdeira L.T."/>
            <person name="Ramos R.T."/>
            <person name="Zerlotini A."/>
            <person name="Dominitini A."/>
            <person name="Resende D.M."/>
            <person name="Coser E.M."/>
            <person name="Oliveira L.M."/>
            <person name="Pedrosa A.L."/>
            <person name="Vieira C.U."/>
            <person name="Guimaraes C.T."/>
            <person name="Bartholomeu D.C."/>
            <person name="Oliveira D.M."/>
            <person name="Santos F.R."/>
            <person name="Rabelo E.M."/>
            <person name="Lobo F.P."/>
            <person name="Franco G.R."/>
            <person name="Costa A.F."/>
            <person name="Castro I.M."/>
            <person name="Dias S.R."/>
            <person name="Ferro J.A."/>
            <person name="Ortega J.M."/>
            <person name="Paiva L.V."/>
            <person name="Goulart L.R."/>
            <person name="Almeida J.F."/>
            <person name="Ferro M.I."/>
            <person name="Carneiro N.P."/>
            <person name="Falcao P.R."/>
            <person name="Grynberg P."/>
            <person name="Teixeira S.M."/>
            <person name="Brommonschenkel S."/>
            <person name="Oliveira S.C."/>
            <person name="Meyer R."/>
            <person name="Moore R.J."/>
            <person name="Miyoshi A."/>
            <person name="Oliveira G.C."/>
            <person name="Azevedo V."/>
        </authorList>
    </citation>
    <scope>NUCLEOTIDE SEQUENCE [LARGE SCALE GENOMIC DNA]</scope>
    <source>
        <strain evidence="3 4">C231</strain>
    </source>
</reference>
<feature type="transmembrane region" description="Helical" evidence="2">
    <location>
        <begin position="480"/>
        <end position="502"/>
    </location>
</feature>
<feature type="region of interest" description="Disordered" evidence="1">
    <location>
        <begin position="1"/>
        <end position="93"/>
    </location>
</feature>
<feature type="compositionally biased region" description="Polar residues" evidence="1">
    <location>
        <begin position="39"/>
        <end position="55"/>
    </location>
</feature>
<feature type="transmembrane region" description="Helical" evidence="2">
    <location>
        <begin position="438"/>
        <end position="460"/>
    </location>
</feature>
<keyword evidence="2" id="KW-1133">Transmembrane helix</keyword>
<dbReference type="eggNOG" id="COG5438">
    <property type="taxonomic scope" value="Bacteria"/>
</dbReference>
<keyword evidence="4" id="KW-1185">Reference proteome</keyword>
<feature type="transmembrane region" description="Helical" evidence="2">
    <location>
        <begin position="261"/>
        <end position="278"/>
    </location>
</feature>
<name>D9QCU5_CORP2</name>
<feature type="transmembrane region" description="Helical" evidence="2">
    <location>
        <begin position="337"/>
        <end position="356"/>
    </location>
</feature>
<dbReference type="OrthoDB" id="5846312at2"/>
<accession>D9QCU5</accession>
<keyword evidence="2" id="KW-0472">Membrane</keyword>
<evidence type="ECO:0000313" key="4">
    <source>
        <dbReference type="Proteomes" id="UP000000276"/>
    </source>
</evidence>
<feature type="compositionally biased region" description="Polar residues" evidence="1">
    <location>
        <begin position="15"/>
        <end position="24"/>
    </location>
</feature>
<feature type="transmembrane region" description="Helical" evidence="2">
    <location>
        <begin position="123"/>
        <end position="143"/>
    </location>
</feature>
<sequence>MARGTNPPRSKRTPQQRQVSQQPGHSARSVQPAPRRRSTGNSRVQASSRSMASSRPHNDRVQARKHQVGTPPRGGSRPQRRNHSQSHNHSLTQSRFRFDQISKFIKITDLYSGTSRIDTWRRLLLVFLAVWAIVTVIGVFKLWPSGEPNIAPEFYKTFSLGQNQVDGEIVAESKGSCTAPESGTVFTTSPRITPGSDSSCTWYIAEITEGDDAGKRTLIVNSGQPGEATLATGDHIRLLQAQSNDASVHYSFSDYQRTVPLALWGILIAGAIILFAALRGLRSLIGLIITMVVVITFTLPALLLGTSPTGIAIFSGAVILFLVVFLVHGFNWKSASALGGTLLALLLAALLANVAIDNTHLRGLGDEGNLQILLYLPDVSVTGLMLCGFIIGALGVLNDVTIAQSSTVNELAELDHNASWWRLFLGAMKVGRDHISSMVYTLVLSYTGASLPLLLLLFAAQRPFLQTLTSDIMATELLRSGIGALTLTLAVPLTTVIAALTVPEQRAAAQ</sequence>
<dbReference type="KEGG" id="cpq:CPC231_09720"/>
<dbReference type="PATRIC" id="fig|681645.3.peg.2010"/>
<keyword evidence="2" id="KW-0812">Transmembrane</keyword>
<dbReference type="EMBL" id="CP001829">
    <property type="protein sequence ID" value="ADL11371.1"/>
    <property type="molecule type" value="Genomic_DNA"/>
</dbReference>